<sequence>MFPILAVSQSYLATRCEDGTFANYTPGRQFQNNLKRLLGSLYDHGSGSNFSYQTTQGSDPDKVYGLFICRGDLSADTCQDCIDVANGKIQSDCQYKKEGTIWYDECVVRYSHTSFFGTFSLEEEICICYFNNDELKESRNSSQIQRLFNNLINQATSSTSNGLYAKGDVNITSARKVYGMVQCTQDLSQSQCRNCLSSALTKYANTTDCPSGKMGKRILTPSCNTRYEVYPFLRNRSTRPPDSGNRTHNDTKVSQTGGKKSKKLAVAISTTLSATLVIVLLGCCTYCKRRKGTEEKDYQPGDQLLDLTEDNSQRSDHFLDLTEDNQLTESFDGETVVKSNKFPLIRLDVIRTATQQFSVQNKLGEGGFGPVYKGTLVDGKEIAIKRLSRNSGQGLQEFKAEVTLIAKLQHKNLVRLLGCCLEAKELLLVYDYMPNKSLDVHLFDSTRGGQLDWKRRLNIINGIARGILYLHEDSRLKIIHRDLKASNILLDHDMNPKISDFGMARIFGSNQIEANTNRVVGTYGYMAPEYAMEGIYSVKSDVFSFGVLLLEIASGRKNSGFHLAGHGHSLLTYAWELWSAGQALKLMDPLLADTYEETEVLKCIQIGLLCVQEDPADRPTMSSVIHMLGSSTMPISQPAEPAFSVGRAVPFSQQQTTEFESSVSMPSSHVKSNEIETSESICDLTISESLPR</sequence>
<keyword evidence="4" id="KW-0808">Transferase</keyword>
<evidence type="ECO:0000256" key="2">
    <source>
        <dbReference type="ARBA" id="ARBA00012513"/>
    </source>
</evidence>
<dbReference type="FunFam" id="3.30.200.20:FF:000195">
    <property type="entry name" value="G-type lectin S-receptor-like serine/threonine-protein kinase"/>
    <property type="match status" value="1"/>
</dbReference>
<feature type="compositionally biased region" description="Low complexity" evidence="18">
    <location>
        <begin position="661"/>
        <end position="670"/>
    </location>
</feature>
<dbReference type="GO" id="GO:0005524">
    <property type="term" value="F:ATP binding"/>
    <property type="evidence" value="ECO:0007669"/>
    <property type="project" value="UniProtKB-KW"/>
</dbReference>
<dbReference type="InterPro" id="IPR038408">
    <property type="entry name" value="GNK2_sf"/>
</dbReference>
<evidence type="ECO:0000256" key="16">
    <source>
        <dbReference type="ARBA" id="ARBA00047899"/>
    </source>
</evidence>
<evidence type="ECO:0000256" key="9">
    <source>
        <dbReference type="ARBA" id="ARBA00022777"/>
    </source>
</evidence>
<dbReference type="CDD" id="cd23509">
    <property type="entry name" value="Gnk2-like"/>
    <property type="match status" value="2"/>
</dbReference>
<dbReference type="InterPro" id="IPR000719">
    <property type="entry name" value="Prot_kinase_dom"/>
</dbReference>
<comment type="subcellular location">
    <subcellularLocation>
        <location evidence="1">Membrane</location>
        <topology evidence="1">Single-pass membrane protein</topology>
    </subcellularLocation>
</comment>
<dbReference type="InterPro" id="IPR002902">
    <property type="entry name" value="GNK2"/>
</dbReference>
<evidence type="ECO:0000256" key="11">
    <source>
        <dbReference type="ARBA" id="ARBA00022989"/>
    </source>
</evidence>
<dbReference type="SMART" id="SM00220">
    <property type="entry name" value="S_TKc"/>
    <property type="match status" value="1"/>
</dbReference>
<dbReference type="InterPro" id="IPR011009">
    <property type="entry name" value="Kinase-like_dom_sf"/>
</dbReference>
<dbReference type="InterPro" id="IPR001245">
    <property type="entry name" value="Ser-Thr/Tyr_kinase_cat_dom"/>
</dbReference>
<keyword evidence="12" id="KW-0472">Membrane</keyword>
<feature type="domain" description="Gnk2-homologous" evidence="20">
    <location>
        <begin position="122"/>
        <end position="232"/>
    </location>
</feature>
<comment type="catalytic activity">
    <reaction evidence="16">
        <text>L-threonyl-[protein] + ATP = O-phospho-L-threonyl-[protein] + ADP + H(+)</text>
        <dbReference type="Rhea" id="RHEA:46608"/>
        <dbReference type="Rhea" id="RHEA-COMP:11060"/>
        <dbReference type="Rhea" id="RHEA-COMP:11605"/>
        <dbReference type="ChEBI" id="CHEBI:15378"/>
        <dbReference type="ChEBI" id="CHEBI:30013"/>
        <dbReference type="ChEBI" id="CHEBI:30616"/>
        <dbReference type="ChEBI" id="CHEBI:61977"/>
        <dbReference type="ChEBI" id="CHEBI:456216"/>
        <dbReference type="EC" id="2.7.11.1"/>
    </reaction>
</comment>
<feature type="region of interest" description="Disordered" evidence="18">
    <location>
        <begin position="234"/>
        <end position="258"/>
    </location>
</feature>
<protein>
    <recommendedName>
        <fullName evidence="2">non-specific serine/threonine protein kinase</fullName>
        <ecNumber evidence="2">2.7.11.1</ecNumber>
    </recommendedName>
</protein>
<dbReference type="Gene3D" id="3.30.200.20">
    <property type="entry name" value="Phosphorylase Kinase, domain 1"/>
    <property type="match status" value="1"/>
</dbReference>
<keyword evidence="5" id="KW-0812">Transmembrane</keyword>
<dbReference type="Proteomes" id="UP001237642">
    <property type="component" value="Unassembled WGS sequence"/>
</dbReference>
<dbReference type="CDD" id="cd14066">
    <property type="entry name" value="STKc_IRAK"/>
    <property type="match status" value="1"/>
</dbReference>
<dbReference type="EMBL" id="JAUIZM010000004">
    <property type="protein sequence ID" value="KAK1387351.1"/>
    <property type="molecule type" value="Genomic_DNA"/>
</dbReference>
<dbReference type="GO" id="GO:0005886">
    <property type="term" value="C:plasma membrane"/>
    <property type="evidence" value="ECO:0007669"/>
    <property type="project" value="TreeGrafter"/>
</dbReference>
<evidence type="ECO:0000259" key="19">
    <source>
        <dbReference type="PROSITE" id="PS50011"/>
    </source>
</evidence>
<proteinExistence type="predicted"/>
<evidence type="ECO:0000256" key="7">
    <source>
        <dbReference type="ARBA" id="ARBA00022737"/>
    </source>
</evidence>
<evidence type="ECO:0000256" key="12">
    <source>
        <dbReference type="ARBA" id="ARBA00023136"/>
    </source>
</evidence>
<evidence type="ECO:0000256" key="5">
    <source>
        <dbReference type="ARBA" id="ARBA00022692"/>
    </source>
</evidence>
<dbReference type="EC" id="2.7.11.1" evidence="2"/>
<accession>A0AAD8IKU9</accession>
<dbReference type="InterPro" id="IPR008271">
    <property type="entry name" value="Ser/Thr_kinase_AS"/>
</dbReference>
<evidence type="ECO:0000256" key="6">
    <source>
        <dbReference type="ARBA" id="ARBA00022729"/>
    </source>
</evidence>
<reference evidence="21" key="1">
    <citation type="submission" date="2023-02" db="EMBL/GenBank/DDBJ databases">
        <title>Genome of toxic invasive species Heracleum sosnowskyi carries increased number of genes despite the absence of recent whole-genome duplications.</title>
        <authorList>
            <person name="Schelkunov M."/>
            <person name="Shtratnikova V."/>
            <person name="Makarenko M."/>
            <person name="Klepikova A."/>
            <person name="Omelchenko D."/>
            <person name="Novikova G."/>
            <person name="Obukhova E."/>
            <person name="Bogdanov V."/>
            <person name="Penin A."/>
            <person name="Logacheva M."/>
        </authorList>
    </citation>
    <scope>NUCLEOTIDE SEQUENCE</scope>
    <source>
        <strain evidence="21">Hsosn_3</strain>
        <tissue evidence="21">Leaf</tissue>
    </source>
</reference>
<reference evidence="21" key="2">
    <citation type="submission" date="2023-05" db="EMBL/GenBank/DDBJ databases">
        <authorList>
            <person name="Schelkunov M.I."/>
        </authorList>
    </citation>
    <scope>NUCLEOTIDE SEQUENCE</scope>
    <source>
        <strain evidence="21">Hsosn_3</strain>
        <tissue evidence="21">Leaf</tissue>
    </source>
</reference>
<dbReference type="GO" id="GO:0004674">
    <property type="term" value="F:protein serine/threonine kinase activity"/>
    <property type="evidence" value="ECO:0007669"/>
    <property type="project" value="UniProtKB-KW"/>
</dbReference>
<keyword evidence="15" id="KW-0325">Glycoprotein</keyword>
<dbReference type="Gene3D" id="3.30.430.20">
    <property type="entry name" value="Gnk2 domain, C-X8-C-X2-C motif"/>
    <property type="match status" value="2"/>
</dbReference>
<comment type="catalytic activity">
    <reaction evidence="17">
        <text>L-seryl-[protein] + ATP = O-phospho-L-seryl-[protein] + ADP + H(+)</text>
        <dbReference type="Rhea" id="RHEA:17989"/>
        <dbReference type="Rhea" id="RHEA-COMP:9863"/>
        <dbReference type="Rhea" id="RHEA-COMP:11604"/>
        <dbReference type="ChEBI" id="CHEBI:15378"/>
        <dbReference type="ChEBI" id="CHEBI:29999"/>
        <dbReference type="ChEBI" id="CHEBI:30616"/>
        <dbReference type="ChEBI" id="CHEBI:83421"/>
        <dbReference type="ChEBI" id="CHEBI:456216"/>
        <dbReference type="EC" id="2.7.11.1"/>
    </reaction>
</comment>
<dbReference type="Pfam" id="PF07714">
    <property type="entry name" value="PK_Tyr_Ser-Thr"/>
    <property type="match status" value="1"/>
</dbReference>
<gene>
    <name evidence="21" type="ORF">POM88_015529</name>
</gene>
<evidence type="ECO:0000256" key="13">
    <source>
        <dbReference type="ARBA" id="ARBA00023157"/>
    </source>
</evidence>
<evidence type="ECO:0000313" key="22">
    <source>
        <dbReference type="Proteomes" id="UP001237642"/>
    </source>
</evidence>
<name>A0AAD8IKU9_9APIA</name>
<dbReference type="PANTHER" id="PTHR27002">
    <property type="entry name" value="RECEPTOR-LIKE SERINE/THREONINE-PROTEIN KINASE SD1-8"/>
    <property type="match status" value="1"/>
</dbReference>
<feature type="domain" description="Protein kinase" evidence="19">
    <location>
        <begin position="357"/>
        <end position="643"/>
    </location>
</feature>
<keyword evidence="11" id="KW-1133">Transmembrane helix</keyword>
<keyword evidence="9" id="KW-0418">Kinase</keyword>
<keyword evidence="13" id="KW-1015">Disulfide bond</keyword>
<keyword evidence="14" id="KW-0675">Receptor</keyword>
<keyword evidence="7" id="KW-0677">Repeat</keyword>
<evidence type="ECO:0000256" key="17">
    <source>
        <dbReference type="ARBA" id="ARBA00048679"/>
    </source>
</evidence>
<evidence type="ECO:0000256" key="14">
    <source>
        <dbReference type="ARBA" id="ARBA00023170"/>
    </source>
</evidence>
<evidence type="ECO:0000313" key="21">
    <source>
        <dbReference type="EMBL" id="KAK1387351.1"/>
    </source>
</evidence>
<organism evidence="21 22">
    <name type="scientific">Heracleum sosnowskyi</name>
    <dbReference type="NCBI Taxonomy" id="360622"/>
    <lineage>
        <taxon>Eukaryota</taxon>
        <taxon>Viridiplantae</taxon>
        <taxon>Streptophyta</taxon>
        <taxon>Embryophyta</taxon>
        <taxon>Tracheophyta</taxon>
        <taxon>Spermatophyta</taxon>
        <taxon>Magnoliopsida</taxon>
        <taxon>eudicotyledons</taxon>
        <taxon>Gunneridae</taxon>
        <taxon>Pentapetalae</taxon>
        <taxon>asterids</taxon>
        <taxon>campanulids</taxon>
        <taxon>Apiales</taxon>
        <taxon>Apiaceae</taxon>
        <taxon>Apioideae</taxon>
        <taxon>apioid superclade</taxon>
        <taxon>Tordylieae</taxon>
        <taxon>Tordyliinae</taxon>
        <taxon>Heracleum</taxon>
    </lineage>
</organism>
<dbReference type="PROSITE" id="PS50011">
    <property type="entry name" value="PROTEIN_KINASE_DOM"/>
    <property type="match status" value="1"/>
</dbReference>
<evidence type="ECO:0000256" key="4">
    <source>
        <dbReference type="ARBA" id="ARBA00022679"/>
    </source>
</evidence>
<keyword evidence="22" id="KW-1185">Reference proteome</keyword>
<evidence type="ECO:0000259" key="20">
    <source>
        <dbReference type="PROSITE" id="PS51473"/>
    </source>
</evidence>
<evidence type="ECO:0000256" key="18">
    <source>
        <dbReference type="SAM" id="MobiDB-lite"/>
    </source>
</evidence>
<keyword evidence="8" id="KW-0547">Nucleotide-binding</keyword>
<feature type="domain" description="Gnk2-homologous" evidence="20">
    <location>
        <begin position="12"/>
        <end position="115"/>
    </location>
</feature>
<evidence type="ECO:0000256" key="3">
    <source>
        <dbReference type="ARBA" id="ARBA00022527"/>
    </source>
</evidence>
<feature type="region of interest" description="Disordered" evidence="18">
    <location>
        <begin position="657"/>
        <end position="676"/>
    </location>
</feature>
<dbReference type="PROSITE" id="PS51473">
    <property type="entry name" value="GNK2"/>
    <property type="match status" value="2"/>
</dbReference>
<keyword evidence="6" id="KW-0732">Signal</keyword>
<dbReference type="PROSITE" id="PS00108">
    <property type="entry name" value="PROTEIN_KINASE_ST"/>
    <property type="match status" value="1"/>
</dbReference>
<dbReference type="AlphaFoldDB" id="A0AAD8IKU9"/>
<evidence type="ECO:0000256" key="15">
    <source>
        <dbReference type="ARBA" id="ARBA00023180"/>
    </source>
</evidence>
<dbReference type="SUPFAM" id="SSF56112">
    <property type="entry name" value="Protein kinase-like (PK-like)"/>
    <property type="match status" value="1"/>
</dbReference>
<evidence type="ECO:0000256" key="1">
    <source>
        <dbReference type="ARBA" id="ARBA00004167"/>
    </source>
</evidence>
<dbReference type="Gene3D" id="1.10.510.10">
    <property type="entry name" value="Transferase(Phosphotransferase) domain 1"/>
    <property type="match status" value="1"/>
</dbReference>
<comment type="caution">
    <text evidence="21">The sequence shown here is derived from an EMBL/GenBank/DDBJ whole genome shotgun (WGS) entry which is preliminary data.</text>
</comment>
<keyword evidence="10" id="KW-0067">ATP-binding</keyword>
<dbReference type="Pfam" id="PF01657">
    <property type="entry name" value="Stress-antifung"/>
    <property type="match status" value="2"/>
</dbReference>
<evidence type="ECO:0000256" key="8">
    <source>
        <dbReference type="ARBA" id="ARBA00022741"/>
    </source>
</evidence>
<keyword evidence="3" id="KW-0723">Serine/threonine-protein kinase</keyword>
<evidence type="ECO:0000256" key="10">
    <source>
        <dbReference type="ARBA" id="ARBA00022840"/>
    </source>
</evidence>
<dbReference type="PANTHER" id="PTHR27002:SF814">
    <property type="entry name" value="CYSTEINE-RICH RECEPTOR-LIKE PROTEIN KINASE 10"/>
    <property type="match status" value="1"/>
</dbReference>
<dbReference type="FunFam" id="1.10.510.10:FF:000467">
    <property type="entry name" value="Liguleless narrow1"/>
    <property type="match status" value="1"/>
</dbReference>